<gene>
    <name evidence="2" type="ordered locus">Dred_0911</name>
</gene>
<sequence>MTVHQWHKDTNGEKVVQALKKNQFNAVYFPNKEEAEKYILDFISPGAQVGFGGSMTLTEGMGLVEKVKMKGAEALVHGTPQLSAEEKLEIMRKQQICDVFLASTNAVTLDGFLVNIDGVGNRVAAMTFGPKKVIIVIGTNKICKDVDAAFNRLETIVAPKNNKRLNYENPCTVNGSCVNCQTSTRVCRIYSVMKRKPMLSDMTVVVIGEDLGY</sequence>
<dbReference type="InterPro" id="IPR003741">
    <property type="entry name" value="LUD_dom"/>
</dbReference>
<reference evidence="2 3" key="1">
    <citation type="submission" date="2007-03" db="EMBL/GenBank/DDBJ databases">
        <title>Complete sequence of Desulfotomaculum reducens MI-1.</title>
        <authorList>
            <consortium name="US DOE Joint Genome Institute"/>
            <person name="Copeland A."/>
            <person name="Lucas S."/>
            <person name="Lapidus A."/>
            <person name="Barry K."/>
            <person name="Detter J.C."/>
            <person name="Glavina del Rio T."/>
            <person name="Hammon N."/>
            <person name="Israni S."/>
            <person name="Dalin E."/>
            <person name="Tice H."/>
            <person name="Pitluck S."/>
            <person name="Sims D."/>
            <person name="Brettin T."/>
            <person name="Bruce D."/>
            <person name="Han C."/>
            <person name="Tapia R."/>
            <person name="Schmutz J."/>
            <person name="Larimer F."/>
            <person name="Land M."/>
            <person name="Hauser L."/>
            <person name="Kyrpides N."/>
            <person name="Kim E."/>
            <person name="Tebo B.M."/>
            <person name="Richardson P."/>
        </authorList>
    </citation>
    <scope>NUCLEOTIDE SEQUENCE [LARGE SCALE GENOMIC DNA]</scope>
    <source>
        <strain evidence="2 3">MI-1</strain>
    </source>
</reference>
<dbReference type="OrthoDB" id="9809147at2"/>
<dbReference type="RefSeq" id="WP_011877276.1">
    <property type="nucleotide sequence ID" value="NC_009253.1"/>
</dbReference>
<accession>A4J2Z4</accession>
<dbReference type="AlphaFoldDB" id="A4J2Z4"/>
<organism evidence="2 3">
    <name type="scientific">Desulforamulus reducens (strain ATCC BAA-1160 / DSM 100696 / MI-1)</name>
    <name type="common">Desulfotomaculum reducens</name>
    <dbReference type="NCBI Taxonomy" id="349161"/>
    <lineage>
        <taxon>Bacteria</taxon>
        <taxon>Bacillati</taxon>
        <taxon>Bacillota</taxon>
        <taxon>Clostridia</taxon>
        <taxon>Eubacteriales</taxon>
        <taxon>Peptococcaceae</taxon>
        <taxon>Desulforamulus</taxon>
    </lineage>
</organism>
<dbReference type="InterPro" id="IPR009501">
    <property type="entry name" value="UCP020269"/>
</dbReference>
<evidence type="ECO:0000313" key="2">
    <source>
        <dbReference type="EMBL" id="ABO49447.1"/>
    </source>
</evidence>
<dbReference type="KEGG" id="drm:Dred_0911"/>
<feature type="domain" description="LUD" evidence="1">
    <location>
        <begin position="13"/>
        <end position="207"/>
    </location>
</feature>
<dbReference type="Proteomes" id="UP000001556">
    <property type="component" value="Chromosome"/>
</dbReference>
<dbReference type="eggNOG" id="COG1139">
    <property type="taxonomic scope" value="Bacteria"/>
</dbReference>
<name>A4J2Z4_DESRM</name>
<proteinExistence type="predicted"/>
<evidence type="ECO:0000313" key="3">
    <source>
        <dbReference type="Proteomes" id="UP000001556"/>
    </source>
</evidence>
<keyword evidence="3" id="KW-1185">Reference proteome</keyword>
<evidence type="ECO:0000259" key="1">
    <source>
        <dbReference type="Pfam" id="PF02589"/>
    </source>
</evidence>
<dbReference type="EMBL" id="CP000612">
    <property type="protein sequence ID" value="ABO49447.1"/>
    <property type="molecule type" value="Genomic_DNA"/>
</dbReference>
<dbReference type="Pfam" id="PF02589">
    <property type="entry name" value="LUD_dom"/>
    <property type="match status" value="1"/>
</dbReference>
<dbReference type="PANTHER" id="PTHR36179">
    <property type="entry name" value="LUD_DOM DOMAIN-CONTAINING PROTEIN"/>
    <property type="match status" value="1"/>
</dbReference>
<dbReference type="PANTHER" id="PTHR36179:SF2">
    <property type="entry name" value="LUD DOMAIN-CONTAINING PROTEIN"/>
    <property type="match status" value="1"/>
</dbReference>
<protein>
    <recommendedName>
        <fullName evidence="1">LUD domain-containing protein</fullName>
    </recommendedName>
</protein>
<dbReference type="HOGENOM" id="CLU_107893_1_0_9"/>
<dbReference type="STRING" id="349161.Dred_0911"/>
<dbReference type="PIRSF" id="PIRSF020269">
    <property type="entry name" value="DUF1121"/>
    <property type="match status" value="1"/>
</dbReference>